<keyword evidence="3 5" id="KW-1133">Transmembrane helix</keyword>
<sequence>MTAATLVTPAQQEFDPYAGRSAASPIRFLYALNPLGKLLAPLPAMALLVFVRDAATPAAFIVLSYAIILVGASMTKRLTAVLVAVPLAIIVIGVGFSIWTDAAQVDHTAPALQIGGWTLYWGALAIGFTTGLRIAAIVSLTLIVGLSTTGPDLVRSMVQQLRVPYRIGYTALAAFRFVPRFGYELEVIRQAHRVRGAHGGRGPVAAIARWSGYIVPLLAGAIRHAERVALAMDARAFGAYPDRTERYLVPWHTRDTVFVVLFVAASALIFWFTYPWTLA</sequence>
<reference evidence="6 7" key="1">
    <citation type="submission" date="2024-02" db="EMBL/GenBank/DDBJ databases">
        <authorList>
            <person name="Saticioglu I.B."/>
        </authorList>
    </citation>
    <scope>NUCLEOTIDE SEQUENCE [LARGE SCALE GENOMIC DNA]</scope>
    <source>
        <strain evidence="6 7">Mu-86</strain>
    </source>
</reference>
<evidence type="ECO:0000256" key="2">
    <source>
        <dbReference type="ARBA" id="ARBA00022692"/>
    </source>
</evidence>
<feature type="transmembrane region" description="Helical" evidence="5">
    <location>
        <begin position="80"/>
        <end position="99"/>
    </location>
</feature>
<dbReference type="RefSeq" id="WP_337336827.1">
    <property type="nucleotide sequence ID" value="NZ_JBBDGL010000001.1"/>
</dbReference>
<organism evidence="6 7">
    <name type="scientific">Microbacterium marmarense</name>
    <dbReference type="NCBI Taxonomy" id="3122051"/>
    <lineage>
        <taxon>Bacteria</taxon>
        <taxon>Bacillati</taxon>
        <taxon>Actinomycetota</taxon>
        <taxon>Actinomycetes</taxon>
        <taxon>Micrococcales</taxon>
        <taxon>Microbacteriaceae</taxon>
        <taxon>Microbacterium</taxon>
    </lineage>
</organism>
<dbReference type="PANTHER" id="PTHR33514">
    <property type="entry name" value="PROTEIN ABCI12, CHLOROPLASTIC"/>
    <property type="match status" value="1"/>
</dbReference>
<dbReference type="CDD" id="cd16914">
    <property type="entry name" value="EcfT"/>
    <property type="match status" value="1"/>
</dbReference>
<evidence type="ECO:0000313" key="7">
    <source>
        <dbReference type="Proteomes" id="UP001368654"/>
    </source>
</evidence>
<evidence type="ECO:0000256" key="4">
    <source>
        <dbReference type="ARBA" id="ARBA00023136"/>
    </source>
</evidence>
<keyword evidence="2 5" id="KW-0812">Transmembrane</keyword>
<dbReference type="InterPro" id="IPR003339">
    <property type="entry name" value="ABC/ECF_trnsptr_transmembrane"/>
</dbReference>
<evidence type="ECO:0000256" key="5">
    <source>
        <dbReference type="SAM" id="Phobius"/>
    </source>
</evidence>
<feature type="transmembrane region" description="Helical" evidence="5">
    <location>
        <begin position="44"/>
        <end position="68"/>
    </location>
</feature>
<evidence type="ECO:0000256" key="1">
    <source>
        <dbReference type="ARBA" id="ARBA00004141"/>
    </source>
</evidence>
<dbReference type="EMBL" id="JBBDGL010000001">
    <property type="protein sequence ID" value="MEJ1154388.1"/>
    <property type="molecule type" value="Genomic_DNA"/>
</dbReference>
<gene>
    <name evidence="6" type="ORF">WDU96_02085</name>
</gene>
<evidence type="ECO:0000256" key="3">
    <source>
        <dbReference type="ARBA" id="ARBA00022989"/>
    </source>
</evidence>
<protein>
    <submittedName>
        <fullName evidence="6">Energy-coupling factor transporter transmembrane component T</fullName>
    </submittedName>
</protein>
<proteinExistence type="predicted"/>
<comment type="subcellular location">
    <subcellularLocation>
        <location evidence="1">Membrane</location>
        <topology evidence="1">Multi-pass membrane protein</topology>
    </subcellularLocation>
</comment>
<comment type="caution">
    <text evidence="6">The sequence shown here is derived from an EMBL/GenBank/DDBJ whole genome shotgun (WGS) entry which is preliminary data.</text>
</comment>
<name>A0ABU8LR77_9MICO</name>
<dbReference type="PANTHER" id="PTHR33514:SF13">
    <property type="entry name" value="PROTEIN ABCI12, CHLOROPLASTIC"/>
    <property type="match status" value="1"/>
</dbReference>
<dbReference type="Proteomes" id="UP001368654">
    <property type="component" value="Unassembled WGS sequence"/>
</dbReference>
<keyword evidence="4 5" id="KW-0472">Membrane</keyword>
<dbReference type="Pfam" id="PF02361">
    <property type="entry name" value="CbiQ"/>
    <property type="match status" value="1"/>
</dbReference>
<keyword evidence="7" id="KW-1185">Reference proteome</keyword>
<accession>A0ABU8LR77</accession>
<evidence type="ECO:0000313" key="6">
    <source>
        <dbReference type="EMBL" id="MEJ1154388.1"/>
    </source>
</evidence>
<feature type="transmembrane region" description="Helical" evidence="5">
    <location>
        <begin position="119"/>
        <end position="146"/>
    </location>
</feature>
<feature type="transmembrane region" description="Helical" evidence="5">
    <location>
        <begin position="256"/>
        <end position="274"/>
    </location>
</feature>